<comment type="caution">
    <text evidence="2">The sequence shown here is derived from an EMBL/GenBank/DDBJ whole genome shotgun (WGS) entry which is preliminary data.</text>
</comment>
<accession>A0A8S0UBX2</accession>
<dbReference type="Proteomes" id="UP000594638">
    <property type="component" value="Unassembled WGS sequence"/>
</dbReference>
<evidence type="ECO:0000256" key="1">
    <source>
        <dbReference type="SAM" id="Coils"/>
    </source>
</evidence>
<keyword evidence="3" id="KW-1185">Reference proteome</keyword>
<proteinExistence type="predicted"/>
<reference evidence="2 3" key="1">
    <citation type="submission" date="2019-12" db="EMBL/GenBank/DDBJ databases">
        <authorList>
            <person name="Alioto T."/>
            <person name="Alioto T."/>
            <person name="Gomez Garrido J."/>
        </authorList>
    </citation>
    <scope>NUCLEOTIDE SEQUENCE [LARGE SCALE GENOMIC DNA]</scope>
</reference>
<evidence type="ECO:0000313" key="2">
    <source>
        <dbReference type="EMBL" id="CAA3017092.1"/>
    </source>
</evidence>
<organism evidence="2 3">
    <name type="scientific">Olea europaea subsp. europaea</name>
    <dbReference type="NCBI Taxonomy" id="158383"/>
    <lineage>
        <taxon>Eukaryota</taxon>
        <taxon>Viridiplantae</taxon>
        <taxon>Streptophyta</taxon>
        <taxon>Embryophyta</taxon>
        <taxon>Tracheophyta</taxon>
        <taxon>Spermatophyta</taxon>
        <taxon>Magnoliopsida</taxon>
        <taxon>eudicotyledons</taxon>
        <taxon>Gunneridae</taxon>
        <taxon>Pentapetalae</taxon>
        <taxon>asterids</taxon>
        <taxon>lamiids</taxon>
        <taxon>Lamiales</taxon>
        <taxon>Oleaceae</taxon>
        <taxon>Oleeae</taxon>
        <taxon>Olea</taxon>
    </lineage>
</organism>
<dbReference type="Gramene" id="OE9A031869T1">
    <property type="protein sequence ID" value="OE9A031869C1"/>
    <property type="gene ID" value="OE9A031869"/>
</dbReference>
<dbReference type="EMBL" id="CACTIH010007673">
    <property type="protein sequence ID" value="CAA3017092.1"/>
    <property type="molecule type" value="Genomic_DNA"/>
</dbReference>
<name>A0A8S0UBX2_OLEEU</name>
<sequence length="157" mass="18079">MKMTVLMVEHADRMVYLNKASRKTMEELDVAREEIADLLREKAKMREELDAAQIEIDAHCRESVNACQRASRARQASIRVKAELQTLKGFGAAKGEKRKVYSAVKEAETSKAINSFKQTEEFEILKDELYMEGAHALLDKIKEERPQWDLSFVEEND</sequence>
<dbReference type="AlphaFoldDB" id="A0A8S0UBX2"/>
<protein>
    <submittedName>
        <fullName evidence="2">Uncharacterized protein</fullName>
    </submittedName>
</protein>
<gene>
    <name evidence="2" type="ORF">OLEA9_A031869</name>
</gene>
<evidence type="ECO:0000313" key="3">
    <source>
        <dbReference type="Proteomes" id="UP000594638"/>
    </source>
</evidence>
<keyword evidence="1" id="KW-0175">Coiled coil</keyword>
<feature type="coiled-coil region" evidence="1">
    <location>
        <begin position="21"/>
        <end position="62"/>
    </location>
</feature>